<dbReference type="GO" id="GO:0005794">
    <property type="term" value="C:Golgi apparatus"/>
    <property type="evidence" value="ECO:0007669"/>
    <property type="project" value="UniProtKB-SubCell"/>
</dbReference>
<evidence type="ECO:0000256" key="5">
    <source>
        <dbReference type="ARBA" id="ARBA00023034"/>
    </source>
</evidence>
<dbReference type="Proteomes" id="UP001608902">
    <property type="component" value="Unassembled WGS sequence"/>
</dbReference>
<dbReference type="GO" id="GO:0015031">
    <property type="term" value="P:protein transport"/>
    <property type="evidence" value="ECO:0007669"/>
    <property type="project" value="UniProtKB-KW"/>
</dbReference>
<comment type="subcellular location">
    <subcellularLocation>
        <location evidence="1">Golgi apparatus</location>
        <location evidence="1">trans-Golgi network</location>
    </subcellularLocation>
</comment>
<dbReference type="PANTHER" id="PTHR12965:SF0">
    <property type="entry name" value="VACUOLAR PROTEIN SORTING-ASSOCIATED PROTEIN 54"/>
    <property type="match status" value="1"/>
</dbReference>
<name>A0ABD6F2Y0_9BILA</name>
<gene>
    <name evidence="8" type="ORF">AB6A40_011178</name>
</gene>
<dbReference type="InterPro" id="IPR039745">
    <property type="entry name" value="Vps54"/>
</dbReference>
<dbReference type="Gene3D" id="1.20.1280.130">
    <property type="match status" value="1"/>
</dbReference>
<evidence type="ECO:0000256" key="3">
    <source>
        <dbReference type="ARBA" id="ARBA00022448"/>
    </source>
</evidence>
<proteinExistence type="inferred from homology"/>
<keyword evidence="3" id="KW-0813">Transport</keyword>
<evidence type="ECO:0000256" key="4">
    <source>
        <dbReference type="ARBA" id="ARBA00022927"/>
    </source>
</evidence>
<organism evidence="8 9">
    <name type="scientific">Gnathostoma spinigerum</name>
    <dbReference type="NCBI Taxonomy" id="75299"/>
    <lineage>
        <taxon>Eukaryota</taxon>
        <taxon>Metazoa</taxon>
        <taxon>Ecdysozoa</taxon>
        <taxon>Nematoda</taxon>
        <taxon>Chromadorea</taxon>
        <taxon>Rhabditida</taxon>
        <taxon>Spirurina</taxon>
        <taxon>Gnathostomatomorpha</taxon>
        <taxon>Gnathostomatoidea</taxon>
        <taxon>Gnathostomatidae</taxon>
        <taxon>Gnathostoma</taxon>
    </lineage>
</organism>
<evidence type="ECO:0000256" key="6">
    <source>
        <dbReference type="ARBA" id="ARBA00023054"/>
    </source>
</evidence>
<comment type="caution">
    <text evidence="8">The sequence shown here is derived from an EMBL/GenBank/DDBJ whole genome shotgun (WGS) entry which is preliminary data.</text>
</comment>
<dbReference type="AlphaFoldDB" id="A0ABD6F2Y0"/>
<comment type="similarity">
    <text evidence="2">Belongs to the VPS54 family.</text>
</comment>
<keyword evidence="5" id="KW-0333">Golgi apparatus</keyword>
<evidence type="ECO:0000313" key="9">
    <source>
        <dbReference type="Proteomes" id="UP001608902"/>
    </source>
</evidence>
<evidence type="ECO:0000259" key="7">
    <source>
        <dbReference type="Pfam" id="PF07928"/>
    </source>
</evidence>
<keyword evidence="9" id="KW-1185">Reference proteome</keyword>
<protein>
    <recommendedName>
        <fullName evidence="7">Vacuolar protein sorting-associated protein 54 C-terminal domain-containing protein</fullName>
    </recommendedName>
</protein>
<reference evidence="8 9" key="1">
    <citation type="submission" date="2024-08" db="EMBL/GenBank/DDBJ databases">
        <title>Gnathostoma spinigerum genome.</title>
        <authorList>
            <person name="Gonzalez-Bertolin B."/>
            <person name="Monzon S."/>
            <person name="Zaballos A."/>
            <person name="Jimenez P."/>
            <person name="Dekumyoy P."/>
            <person name="Varona S."/>
            <person name="Cuesta I."/>
            <person name="Sumanam S."/>
            <person name="Adisakwattana P."/>
            <person name="Gasser R.B."/>
            <person name="Hernandez-Gonzalez A."/>
            <person name="Young N.D."/>
            <person name="Perteguer M.J."/>
        </authorList>
    </citation>
    <scope>NUCLEOTIDE SEQUENCE [LARGE SCALE GENOMIC DNA]</scope>
    <source>
        <strain evidence="8">AL3</strain>
        <tissue evidence="8">Liver</tissue>
    </source>
</reference>
<evidence type="ECO:0000313" key="8">
    <source>
        <dbReference type="EMBL" id="MFH4984469.1"/>
    </source>
</evidence>
<keyword evidence="6" id="KW-0175">Coiled coil</keyword>
<dbReference type="EMBL" id="JBGFUD010017803">
    <property type="protein sequence ID" value="MFH4984469.1"/>
    <property type="molecule type" value="Genomic_DNA"/>
</dbReference>
<dbReference type="Pfam" id="PF07928">
    <property type="entry name" value="Vps54"/>
    <property type="match status" value="1"/>
</dbReference>
<dbReference type="InterPro" id="IPR012501">
    <property type="entry name" value="Vps54_C"/>
</dbReference>
<sequence>MVLSRLNEFSQECLLLTGQGIHWSSQLHVCLMQQTLSFVKKFHDDRKALLGRTLDSESWRQAEIPSSFQTVCTERLSSLRLSDFQPVNITVCQRRNVLIVDQEPFVVNGTVLLLVRMLAEYCEALMLFSDFAPELLMCVVELLKNYNSRSCQLILGAGALQLIGLKSISVRHLALSSRCLQLVLLFMPVLKSAFEERMPEGKRHLLRHIDQVSKDYRDHIQEITNKLVNVIDHCIVVQLRNWEVKGTVPSLAFSQICRQLSKFHNGIAGIMPDLMVKDLFVRVHENFKVNLKDQLGVMGVTPHDSLTYGFVSQEYLYYIKSLQSMSCCSSFKTESISDALYGKR</sequence>
<keyword evidence="4" id="KW-0653">Protein transport</keyword>
<evidence type="ECO:0000256" key="2">
    <source>
        <dbReference type="ARBA" id="ARBA00009150"/>
    </source>
</evidence>
<dbReference type="PANTHER" id="PTHR12965">
    <property type="entry name" value="VACUOLAR PROTEIN SORTING 54"/>
    <property type="match status" value="1"/>
</dbReference>
<evidence type="ECO:0000256" key="1">
    <source>
        <dbReference type="ARBA" id="ARBA00004601"/>
    </source>
</evidence>
<accession>A0ABD6F2Y0</accession>
<feature type="domain" description="Vacuolar protein sorting-associated protein 54 C-terminal" evidence="7">
    <location>
        <begin position="103"/>
        <end position="232"/>
    </location>
</feature>
<dbReference type="Gene3D" id="6.10.250.860">
    <property type="match status" value="1"/>
</dbReference>